<keyword evidence="1" id="KW-0812">Transmembrane</keyword>
<name>A0A316A752_9BACT</name>
<protein>
    <submittedName>
        <fullName evidence="2">Uncharacterized protein</fullName>
    </submittedName>
</protein>
<keyword evidence="3" id="KW-1185">Reference proteome</keyword>
<dbReference type="AlphaFoldDB" id="A0A316A752"/>
<gene>
    <name evidence="2" type="ORF">CLV98_12337</name>
</gene>
<keyword evidence="1" id="KW-0472">Membrane</keyword>
<organism evidence="2 3">
    <name type="scientific">Dyadobacter jejuensis</name>
    <dbReference type="NCBI Taxonomy" id="1082580"/>
    <lineage>
        <taxon>Bacteria</taxon>
        <taxon>Pseudomonadati</taxon>
        <taxon>Bacteroidota</taxon>
        <taxon>Cytophagia</taxon>
        <taxon>Cytophagales</taxon>
        <taxon>Spirosomataceae</taxon>
        <taxon>Dyadobacter</taxon>
    </lineage>
</organism>
<feature type="transmembrane region" description="Helical" evidence="1">
    <location>
        <begin position="6"/>
        <end position="26"/>
    </location>
</feature>
<sequence>MTLSDYCIFSASMLFVLYLCVMNINVKSSNRIKKKPLVKPMKLFTGSNGISINKLKQIYKLK</sequence>
<keyword evidence="1" id="KW-1133">Transmembrane helix</keyword>
<reference evidence="2 3" key="1">
    <citation type="submission" date="2018-03" db="EMBL/GenBank/DDBJ databases">
        <title>Genomic Encyclopedia of Archaeal and Bacterial Type Strains, Phase II (KMG-II): from individual species to whole genera.</title>
        <authorList>
            <person name="Goeker M."/>
        </authorList>
    </citation>
    <scope>NUCLEOTIDE SEQUENCE [LARGE SCALE GENOMIC DNA]</scope>
    <source>
        <strain evidence="2 3">DSM 100346</strain>
    </source>
</reference>
<accession>A0A316A752</accession>
<evidence type="ECO:0000313" key="3">
    <source>
        <dbReference type="Proteomes" id="UP000245880"/>
    </source>
</evidence>
<proteinExistence type="predicted"/>
<dbReference type="EMBL" id="QGDT01000023">
    <property type="protein sequence ID" value="PWJ53423.1"/>
    <property type="molecule type" value="Genomic_DNA"/>
</dbReference>
<comment type="caution">
    <text evidence="2">The sequence shown here is derived from an EMBL/GenBank/DDBJ whole genome shotgun (WGS) entry which is preliminary data.</text>
</comment>
<evidence type="ECO:0000313" key="2">
    <source>
        <dbReference type="EMBL" id="PWJ53423.1"/>
    </source>
</evidence>
<dbReference type="Proteomes" id="UP000245880">
    <property type="component" value="Unassembled WGS sequence"/>
</dbReference>
<evidence type="ECO:0000256" key="1">
    <source>
        <dbReference type="SAM" id="Phobius"/>
    </source>
</evidence>